<dbReference type="EMBL" id="DROD01000149">
    <property type="protein sequence ID" value="HHJ51957.1"/>
    <property type="molecule type" value="Genomic_DNA"/>
</dbReference>
<dbReference type="Gene3D" id="3.40.30.10">
    <property type="entry name" value="Glutaredoxin"/>
    <property type="match status" value="1"/>
</dbReference>
<dbReference type="InterPro" id="IPR036249">
    <property type="entry name" value="Thioredoxin-like_sf"/>
</dbReference>
<evidence type="ECO:0000313" key="2">
    <source>
        <dbReference type="EMBL" id="HHJ51957.1"/>
    </source>
</evidence>
<dbReference type="AlphaFoldDB" id="A0A7V5UE17"/>
<evidence type="ECO:0008006" key="3">
    <source>
        <dbReference type="Google" id="ProtNLM"/>
    </source>
</evidence>
<sequence length="56" mass="6656">MADHIREVFNLEATLKKSDGGRFEVYYDGERIFSKAKTFRFPTKDEIVNLIKERMN</sequence>
<organism evidence="2">
    <name type="scientific">Caldithrix abyssi</name>
    <dbReference type="NCBI Taxonomy" id="187145"/>
    <lineage>
        <taxon>Bacteria</taxon>
        <taxon>Pseudomonadati</taxon>
        <taxon>Calditrichota</taxon>
        <taxon>Calditrichia</taxon>
        <taxon>Calditrichales</taxon>
        <taxon>Calditrichaceae</taxon>
        <taxon>Caldithrix</taxon>
    </lineage>
</organism>
<dbReference type="Proteomes" id="UP000886124">
    <property type="component" value="Unassembled WGS sequence"/>
</dbReference>
<keyword evidence="1" id="KW-0676">Redox-active center</keyword>
<dbReference type="InterPro" id="IPR011893">
    <property type="entry name" value="Selenoprotein_Rdx-typ"/>
</dbReference>
<comment type="caution">
    <text evidence="2">The sequence shown here is derived from an EMBL/GenBank/DDBJ whole genome shotgun (WGS) entry which is preliminary data.</text>
</comment>
<protein>
    <recommendedName>
        <fullName evidence="3">SelT/SelW/SelH family protein</fullName>
    </recommendedName>
</protein>
<accession>A0A7V5UE17</accession>
<reference evidence="2" key="1">
    <citation type="journal article" date="2020" name="mSystems">
        <title>Genome- and Community-Level Interaction Insights into Carbon Utilization and Element Cycling Functions of Hydrothermarchaeota in Hydrothermal Sediment.</title>
        <authorList>
            <person name="Zhou Z."/>
            <person name="Liu Y."/>
            <person name="Xu W."/>
            <person name="Pan J."/>
            <person name="Luo Z.H."/>
            <person name="Li M."/>
        </authorList>
    </citation>
    <scope>NUCLEOTIDE SEQUENCE [LARGE SCALE GENOMIC DNA]</scope>
    <source>
        <strain evidence="2">HyVt-527</strain>
    </source>
</reference>
<name>A0A7V5UE17_CALAY</name>
<dbReference type="SUPFAM" id="SSF52833">
    <property type="entry name" value="Thioredoxin-like"/>
    <property type="match status" value="1"/>
</dbReference>
<dbReference type="Pfam" id="PF10262">
    <property type="entry name" value="Rdx"/>
    <property type="match status" value="1"/>
</dbReference>
<evidence type="ECO:0000256" key="1">
    <source>
        <dbReference type="ARBA" id="ARBA00023284"/>
    </source>
</evidence>
<gene>
    <name evidence="2" type="ORF">ENJ89_02070</name>
</gene>
<proteinExistence type="predicted"/>